<dbReference type="Pfam" id="PF05935">
    <property type="entry name" value="Arylsulfotrans"/>
    <property type="match status" value="1"/>
</dbReference>
<evidence type="ECO:0000259" key="2">
    <source>
        <dbReference type="Pfam" id="PF17425"/>
    </source>
</evidence>
<organism evidence="3">
    <name type="scientific">Candidatus Kentrum sp. FW</name>
    <dbReference type="NCBI Taxonomy" id="2126338"/>
    <lineage>
        <taxon>Bacteria</taxon>
        <taxon>Pseudomonadati</taxon>
        <taxon>Pseudomonadota</taxon>
        <taxon>Gammaproteobacteria</taxon>
        <taxon>Candidatus Kentrum</taxon>
    </lineage>
</organism>
<dbReference type="EMBL" id="CAADFD010000010">
    <property type="protein sequence ID" value="VFJ51729.1"/>
    <property type="molecule type" value="Genomic_DNA"/>
</dbReference>
<dbReference type="PANTHER" id="PTHR35340:SF5">
    <property type="entry name" value="ASST-DOMAIN-CONTAINING PROTEIN"/>
    <property type="match status" value="1"/>
</dbReference>
<protein>
    <submittedName>
        <fullName evidence="3">Arylsulfotransferase (ASST)</fullName>
    </submittedName>
</protein>
<proteinExistence type="predicted"/>
<evidence type="ECO:0000256" key="1">
    <source>
        <dbReference type="SAM" id="SignalP"/>
    </source>
</evidence>
<feature type="signal peptide" evidence="1">
    <location>
        <begin position="1"/>
        <end position="28"/>
    </location>
</feature>
<gene>
    <name evidence="3" type="ORF">BECKFW1821B_GA0114236_101011</name>
</gene>
<dbReference type="GO" id="GO:0004062">
    <property type="term" value="F:aryl sulfotransferase activity"/>
    <property type="evidence" value="ECO:0007669"/>
    <property type="project" value="InterPro"/>
</dbReference>
<keyword evidence="3" id="KW-0808">Transferase</keyword>
<keyword evidence="1" id="KW-0732">Signal</keyword>
<feature type="chain" id="PRO_5019454341" evidence="1">
    <location>
        <begin position="29"/>
        <end position="575"/>
    </location>
</feature>
<feature type="domain" description="Arylsulfotransferase N-terminal" evidence="2">
    <location>
        <begin position="43"/>
        <end position="125"/>
    </location>
</feature>
<dbReference type="PANTHER" id="PTHR35340">
    <property type="entry name" value="PQQ ENZYME REPEAT PROTEIN-RELATED"/>
    <property type="match status" value="1"/>
</dbReference>
<reference evidence="3" key="1">
    <citation type="submission" date="2019-02" db="EMBL/GenBank/DDBJ databases">
        <authorList>
            <person name="Gruber-Vodicka R. H."/>
            <person name="Seah K. B. B."/>
        </authorList>
    </citation>
    <scope>NUCLEOTIDE SEQUENCE</scope>
    <source>
        <strain evidence="3">BECK_BZ106</strain>
    </source>
</reference>
<dbReference type="AlphaFoldDB" id="A0A450SFR2"/>
<sequence length="575" mass="65082">MMKQRANLVGNLLIAAFLSMCLITSAWASKASLEFLSKPDIRANPNPSAPFAAILTFETNKEVNTRIEILSGDTRRTLSYDHDEIFQNGLPIVGLIPGAHHEIRVTISDPDGKLLPATSTVEFTTPDLPTEAEAFPIIETKRFSKTPMEPGITMFNPRRTRSEDGLSPEQFKKFKQGFGILIAVDGAGNVIWYYRGDSRISDFELLRNGNVIFLTQDYRAVEIDVLGNIVRQWYAKHRPQGPVEGGIPVDALTLHHDIDELPNGNFLVLASELRQIKNFFGSELDEKAPRKDQWIMGDKVLEFERSGKVVWSWNAFDYLDVMRIGYGTFGNYWHVRGFPGALSWTHANAVTLFDHESILVNYRFQSAITKIDRKTGDIQWIAGEPSGWSAPLQAKLLTMKGNKRWFWHQHDSKITPNGTLLLFDNGNAQARPFEKPIPPSQTRSRAVEYALDQQKMTLREKWSSIIPNDLAVISSAMGSVQYLPNTENLLVGYGLILSQDDAHNKGWHNLAETDTWTRVREYTHDSPPKVVWELTLRARDNDYGLGWTLFGARRFDHFPPRSVHNSNESNAFPGK</sequence>
<dbReference type="InterPro" id="IPR035391">
    <property type="entry name" value="Arylsulfotran_N"/>
</dbReference>
<evidence type="ECO:0000313" key="3">
    <source>
        <dbReference type="EMBL" id="VFJ51729.1"/>
    </source>
</evidence>
<dbReference type="Gene3D" id="2.60.40.3100">
    <property type="entry name" value="Arylsulphate sulphotransferase monomer, N-terminal domain"/>
    <property type="match status" value="1"/>
</dbReference>
<dbReference type="InterPro" id="IPR053143">
    <property type="entry name" value="Arylsulfate_ST"/>
</dbReference>
<dbReference type="InterPro" id="IPR010262">
    <property type="entry name" value="Arylsulfotransferase_bact"/>
</dbReference>
<dbReference type="InterPro" id="IPR038477">
    <property type="entry name" value="ASST_N_sf"/>
</dbReference>
<accession>A0A450SFR2</accession>
<dbReference type="Pfam" id="PF17425">
    <property type="entry name" value="Arylsulfotran_N"/>
    <property type="match status" value="1"/>
</dbReference>
<name>A0A450SFR2_9GAMM</name>